<dbReference type="Pfam" id="PF13772">
    <property type="entry name" value="AIG2_2"/>
    <property type="match status" value="1"/>
</dbReference>
<dbReference type="PANTHER" id="PTHR12935">
    <property type="entry name" value="GAMMA-GLUTAMYLCYCLOTRANSFERASE"/>
    <property type="match status" value="1"/>
</dbReference>
<dbReference type="EMBL" id="CP001280">
    <property type="protein sequence ID" value="ACK52184.1"/>
    <property type="molecule type" value="Genomic_DNA"/>
</dbReference>
<evidence type="ECO:0000256" key="1">
    <source>
        <dbReference type="ARBA" id="ARBA00023239"/>
    </source>
</evidence>
<dbReference type="PANTHER" id="PTHR12935:SF0">
    <property type="entry name" value="GAMMA-GLUTAMYLCYCLOTRANSFERASE"/>
    <property type="match status" value="1"/>
</dbReference>
<accession>B8EQH1</accession>
<evidence type="ECO:0000313" key="5">
    <source>
        <dbReference type="Proteomes" id="UP000002257"/>
    </source>
</evidence>
<keyword evidence="1" id="KW-0456">Lyase</keyword>
<dbReference type="KEGG" id="msl:Msil_3277"/>
<organism evidence="4 5">
    <name type="scientific">Methylocella silvestris (strain DSM 15510 / CIP 108128 / LMG 27833 / NCIMB 13906 / BL2)</name>
    <dbReference type="NCBI Taxonomy" id="395965"/>
    <lineage>
        <taxon>Bacteria</taxon>
        <taxon>Pseudomonadati</taxon>
        <taxon>Pseudomonadota</taxon>
        <taxon>Alphaproteobacteria</taxon>
        <taxon>Hyphomicrobiales</taxon>
        <taxon>Beijerinckiaceae</taxon>
        <taxon>Methylocella</taxon>
    </lineage>
</organism>
<dbReference type="Gene3D" id="3.10.490.10">
    <property type="entry name" value="Gamma-glutamyl cyclotransferase-like"/>
    <property type="match status" value="1"/>
</dbReference>
<dbReference type="InterPro" id="IPR013024">
    <property type="entry name" value="GGCT-like"/>
</dbReference>
<dbReference type="GO" id="GO:0003839">
    <property type="term" value="F:gamma-glutamylcyclotransferase activity"/>
    <property type="evidence" value="ECO:0007669"/>
    <property type="project" value="InterPro"/>
</dbReference>
<dbReference type="SUPFAM" id="SSF110857">
    <property type="entry name" value="Gamma-glutamyl cyclotransferase-like"/>
    <property type="match status" value="1"/>
</dbReference>
<dbReference type="eggNOG" id="COG3703">
    <property type="taxonomic scope" value="Bacteria"/>
</dbReference>
<dbReference type="InterPro" id="IPR017939">
    <property type="entry name" value="G-Glutamylcylcotransferase"/>
</dbReference>
<dbReference type="HOGENOM" id="CLU_048475_6_1_5"/>
<proteinExistence type="predicted"/>
<name>B8EQH1_METSB</name>
<dbReference type="AlphaFoldDB" id="B8EQH1"/>
<evidence type="ECO:0000313" key="4">
    <source>
        <dbReference type="EMBL" id="ACK52184.1"/>
    </source>
</evidence>
<reference evidence="4 5" key="1">
    <citation type="journal article" date="2010" name="J. Bacteriol.">
        <title>Complete genome sequence of the aerobic facultative methanotroph Methylocella silvestris BL2.</title>
        <authorList>
            <person name="Chen Y."/>
            <person name="Crombie A."/>
            <person name="Rahman M.T."/>
            <person name="Dedysh S.N."/>
            <person name="Liesack W."/>
            <person name="Stott M.B."/>
            <person name="Alam M."/>
            <person name="Theisen A.R."/>
            <person name="Murrell J.C."/>
            <person name="Dunfield P.F."/>
        </authorList>
    </citation>
    <scope>NUCLEOTIDE SEQUENCE [LARGE SCALE GENOMIC DNA]</scope>
    <source>
        <strain evidence="5">DSM 15510 / CIP 108128 / LMG 27833 / NCIMB 13906 / BL2</strain>
    </source>
</reference>
<feature type="active site" description="Proton acceptor" evidence="2">
    <location>
        <position position="114"/>
    </location>
</feature>
<sequence length="184" mass="21069">MRIEWRRLTARSWFASRLYYRLHGLELAGRASDAVWYFAYGANMHESAFVERRGMRPLDWRPGRLGGYRLRFNLDGRPKGKAAPANICADGSAEIWGVLYSITARDMLRLNFSEGVPGRRYRPVWLDVEDANGRPLRAMTYVAEGNPQDGRPSLRYITLLREGARAHGLPDEWLRFLDGVAPAE</sequence>
<evidence type="ECO:0000256" key="3">
    <source>
        <dbReference type="PIRSR" id="PIRSR617939-2"/>
    </source>
</evidence>
<gene>
    <name evidence="4" type="ordered locus">Msil_3277</name>
</gene>
<feature type="binding site" evidence="3">
    <location>
        <position position="156"/>
    </location>
    <ligand>
        <name>substrate</name>
    </ligand>
</feature>
<evidence type="ECO:0000256" key="2">
    <source>
        <dbReference type="PIRSR" id="PIRSR617939-1"/>
    </source>
</evidence>
<keyword evidence="5" id="KW-1185">Reference proteome</keyword>
<dbReference type="InterPro" id="IPR036568">
    <property type="entry name" value="GGCT-like_sf"/>
</dbReference>
<dbReference type="Proteomes" id="UP000002257">
    <property type="component" value="Chromosome"/>
</dbReference>
<dbReference type="STRING" id="395965.Msil_3277"/>
<protein>
    <submittedName>
        <fullName evidence="4">AIG2 family protein</fullName>
    </submittedName>
</protein>
<dbReference type="CDD" id="cd06661">
    <property type="entry name" value="GGCT_like"/>
    <property type="match status" value="1"/>
</dbReference>